<evidence type="ECO:0000256" key="1">
    <source>
        <dbReference type="SAM" id="Phobius"/>
    </source>
</evidence>
<keyword evidence="1" id="KW-0812">Transmembrane</keyword>
<dbReference type="EMBL" id="CADCVP010000233">
    <property type="protein sequence ID" value="CAA9505622.1"/>
    <property type="molecule type" value="Genomic_DNA"/>
</dbReference>
<feature type="transmembrane region" description="Helical" evidence="1">
    <location>
        <begin position="34"/>
        <end position="55"/>
    </location>
</feature>
<keyword evidence="1" id="KW-1133">Transmembrane helix</keyword>
<organism evidence="2">
    <name type="scientific">uncultured Solirubrobacteraceae bacterium</name>
    <dbReference type="NCBI Taxonomy" id="1162706"/>
    <lineage>
        <taxon>Bacteria</taxon>
        <taxon>Bacillati</taxon>
        <taxon>Actinomycetota</taxon>
        <taxon>Thermoleophilia</taxon>
        <taxon>Solirubrobacterales</taxon>
        <taxon>Solirubrobacteraceae</taxon>
        <taxon>environmental samples</taxon>
    </lineage>
</organism>
<accession>A0A6J4SUF6</accession>
<evidence type="ECO:0000313" key="2">
    <source>
        <dbReference type="EMBL" id="CAA9505622.1"/>
    </source>
</evidence>
<dbReference type="AlphaFoldDB" id="A0A6J4SUF6"/>
<protein>
    <submittedName>
        <fullName evidence="2">Uncharacterized protein</fullName>
    </submittedName>
</protein>
<feature type="transmembrane region" description="Helical" evidence="1">
    <location>
        <begin position="67"/>
        <end position="86"/>
    </location>
</feature>
<keyword evidence="1" id="KW-0472">Membrane</keyword>
<proteinExistence type="predicted"/>
<name>A0A6J4SUF6_9ACTN</name>
<gene>
    <name evidence="2" type="ORF">AVDCRST_MAG69-2183</name>
</gene>
<feature type="transmembrane region" description="Helical" evidence="1">
    <location>
        <begin position="6"/>
        <end position="27"/>
    </location>
</feature>
<sequence length="145" mass="15684">MPAHAWLGLAMIVVNLLAGLIGAFAWWRVEPSRLFWPLLRAGQLLVVLVAAHGGILYAQGVEIPDLHLIYGLMPIGIAFIAEQLRLTSAQAVLDQRGLEDSSAVAALSEREQKTIVLTIVRREIGVMAASALVITVLGLRAAEWL</sequence>
<reference evidence="2" key="1">
    <citation type="submission" date="2020-02" db="EMBL/GenBank/DDBJ databases">
        <authorList>
            <person name="Meier V. D."/>
        </authorList>
    </citation>
    <scope>NUCLEOTIDE SEQUENCE</scope>
    <source>
        <strain evidence="2">AVDCRST_MAG69</strain>
    </source>
</reference>